<gene>
    <name evidence="1" type="ORF">QFC21_003985</name>
</gene>
<proteinExistence type="predicted"/>
<organism evidence="1 2">
    <name type="scientific">Naganishia friedmannii</name>
    <dbReference type="NCBI Taxonomy" id="89922"/>
    <lineage>
        <taxon>Eukaryota</taxon>
        <taxon>Fungi</taxon>
        <taxon>Dikarya</taxon>
        <taxon>Basidiomycota</taxon>
        <taxon>Agaricomycotina</taxon>
        <taxon>Tremellomycetes</taxon>
        <taxon>Filobasidiales</taxon>
        <taxon>Filobasidiaceae</taxon>
        <taxon>Naganishia</taxon>
    </lineage>
</organism>
<evidence type="ECO:0000313" key="2">
    <source>
        <dbReference type="Proteomes" id="UP001227268"/>
    </source>
</evidence>
<dbReference type="EMBL" id="JASBWT010000012">
    <property type="protein sequence ID" value="KAJ9099977.1"/>
    <property type="molecule type" value="Genomic_DNA"/>
</dbReference>
<comment type="caution">
    <text evidence="1">The sequence shown here is derived from an EMBL/GenBank/DDBJ whole genome shotgun (WGS) entry which is preliminary data.</text>
</comment>
<reference evidence="1" key="1">
    <citation type="submission" date="2023-04" db="EMBL/GenBank/DDBJ databases">
        <title>Draft Genome sequencing of Naganishia species isolated from polar environments using Oxford Nanopore Technology.</title>
        <authorList>
            <person name="Leo P."/>
            <person name="Venkateswaran K."/>
        </authorList>
    </citation>
    <scope>NUCLEOTIDE SEQUENCE</scope>
    <source>
        <strain evidence="1">MNA-CCFEE 5423</strain>
    </source>
</reference>
<sequence length="792" mass="87303">MSPPLSAETNGKGADVKKAMQESPLKNIQTASKRKEMDQGPIVCDSSAPSKRPKTTKPPSSGGRENLISGTLYAQFQEWMLDQPLHEQVTQIPVEYWPLVVMIGHEYSAVLRARLIDHIGSALEPSEITDGGPAIFTQVSYGFHSSDFSSITASSSNSCSSKSTQDIKIPAALALRRWEAKDLDMVPQSNAGRGFKARDVMKERKRFREQAREEVQRIVQTLDTATSRQLLGLDKVDAAKSKMHMKEKKAGSEPKGDEVIEVDARAASTVAKTVKPVKAKPEAKVKPELMPEQLAEKEAKEAERKTKEAEKQKKVEAQNKKAQEVAKSKAMMQSFFKKPTATAPKTIQKPVSVKAVVDCVAVEIEDLSSDFDSHFKRFFTKSTVDIAPVNRFSTRGQKDTNHPSEPLDLAGWQVKDFVKRASEKRPPSYIRPNLTRKRSIVEESRSGLVRKPKTEPPFCTIPDLVDRAQEAEDPRLVYSHLKDLAKFPRKTLKFDEDLRPPYSGTWTAPSWFVGPRTPFALDPNIDYSLDEGLDWEPENLDEGAMDVDEPDESESEDGDDLGSWLASDDEREASPFVALNDPFAVGNSLGMPSIKPTNKEQKLPPRKFEKLIQFSKGPVWEEGLGEVAWKGFEQYRICLLNDAPLGGLDPFTWQPPEASKARQEGPKAQTNHVKQAMQAPAVTSATSLASATLSDNSAVTPVKTLTPRPVPNAKLTQAELADFLQAIDGSDKTIKALVLDLSARFKSAGSQASIKAKVNEVASKTPVKGAVWSIKPAAWVQAGISHSNVSQR</sequence>
<evidence type="ECO:0000313" key="1">
    <source>
        <dbReference type="EMBL" id="KAJ9099977.1"/>
    </source>
</evidence>
<protein>
    <submittedName>
        <fullName evidence="1">Uncharacterized protein</fullName>
    </submittedName>
</protein>
<keyword evidence="2" id="KW-1185">Reference proteome</keyword>
<accession>A0ACC2VN55</accession>
<dbReference type="Proteomes" id="UP001227268">
    <property type="component" value="Unassembled WGS sequence"/>
</dbReference>
<name>A0ACC2VN55_9TREE</name>